<dbReference type="InterPro" id="IPR036890">
    <property type="entry name" value="HATPase_C_sf"/>
</dbReference>
<dbReference type="EMBL" id="RAZT01000002">
    <property type="protein sequence ID" value="RKN35706.1"/>
    <property type="molecule type" value="Genomic_DNA"/>
</dbReference>
<sequence length="211" mass="21558">MQLVGGGEIDLAARDHGDGVGLATVGDRRCHALLLSPPGLGERADFIVSHRHRDVSGEDRRWWLGSGGEVVVDVTSADQPDSGPAAATVRGVTAPGVAAVRHRVTGAALDAGLDLDRAEQFTIAVNEVVINAIQHGGGSADVTVTAGLGTVMVTVRDHGLGIPADVSPRLPSPQTLGGRGLWLVQRLCTDVTIDTSGTGTIVTLSAFAAPA</sequence>
<evidence type="ECO:0000313" key="6">
    <source>
        <dbReference type="Proteomes" id="UP000275865"/>
    </source>
</evidence>
<keyword evidence="1" id="KW-0808">Transferase</keyword>
<evidence type="ECO:0000259" key="2">
    <source>
        <dbReference type="Pfam" id="PF13581"/>
    </source>
</evidence>
<dbReference type="InterPro" id="IPR003594">
    <property type="entry name" value="HATPase_dom"/>
</dbReference>
<keyword evidence="4" id="KW-0067">ATP-binding</keyword>
<keyword evidence="5" id="KW-1185">Reference proteome</keyword>
<evidence type="ECO:0000313" key="3">
    <source>
        <dbReference type="EMBL" id="RKN15049.1"/>
    </source>
</evidence>
<feature type="domain" description="Histidine kinase/HSP90-like ATPase" evidence="2">
    <location>
        <begin position="97"/>
        <end position="205"/>
    </location>
</feature>
<dbReference type="GO" id="GO:0005524">
    <property type="term" value="F:ATP binding"/>
    <property type="evidence" value="ECO:0007669"/>
    <property type="project" value="UniProtKB-KW"/>
</dbReference>
<dbReference type="EMBL" id="RAZS01000012">
    <property type="protein sequence ID" value="RKN15049.1"/>
    <property type="molecule type" value="Genomic_DNA"/>
</dbReference>
<dbReference type="CDD" id="cd16936">
    <property type="entry name" value="HATPase_RsbW-like"/>
    <property type="match status" value="1"/>
</dbReference>
<evidence type="ECO:0000313" key="5">
    <source>
        <dbReference type="Proteomes" id="UP000271548"/>
    </source>
</evidence>
<protein>
    <submittedName>
        <fullName evidence="4">ATP-binding protein</fullName>
    </submittedName>
</protein>
<name>A0A3A9YMH0_9ACTN</name>
<dbReference type="PANTHER" id="PTHR35526">
    <property type="entry name" value="ANTI-SIGMA-F FACTOR RSBW-RELATED"/>
    <property type="match status" value="1"/>
</dbReference>
<dbReference type="InterPro" id="IPR050267">
    <property type="entry name" value="Anti-sigma-factor_SerPK"/>
</dbReference>
<reference evidence="5 6" key="1">
    <citation type="submission" date="2018-09" db="EMBL/GenBank/DDBJ databases">
        <title>Micromonospora sp. nov. MS1-9, isolated from a root of Musa sp.</title>
        <authorList>
            <person name="Kuncharoen N."/>
            <person name="Kudo T."/>
            <person name="Ohkuma M."/>
            <person name="Yuki M."/>
            <person name="Tanasupawat S."/>
        </authorList>
    </citation>
    <scope>NUCLEOTIDE SEQUENCE [LARGE SCALE GENOMIC DNA]</scope>
    <source>
        <strain evidence="4 6">MS1-9</strain>
        <strain evidence="3 5">NGC1-4</strain>
    </source>
</reference>
<gene>
    <name evidence="4" type="ORF">D7044_04745</name>
    <name evidence="3" type="ORF">D7147_27060</name>
</gene>
<dbReference type="Proteomes" id="UP000275865">
    <property type="component" value="Unassembled WGS sequence"/>
</dbReference>
<evidence type="ECO:0000256" key="1">
    <source>
        <dbReference type="ARBA" id="ARBA00022527"/>
    </source>
</evidence>
<evidence type="ECO:0000313" key="4">
    <source>
        <dbReference type="EMBL" id="RKN35706.1"/>
    </source>
</evidence>
<dbReference type="SUPFAM" id="SSF55874">
    <property type="entry name" value="ATPase domain of HSP90 chaperone/DNA topoisomerase II/histidine kinase"/>
    <property type="match status" value="1"/>
</dbReference>
<dbReference type="Pfam" id="PF13581">
    <property type="entry name" value="HATPase_c_2"/>
    <property type="match status" value="1"/>
</dbReference>
<keyword evidence="4" id="KW-0547">Nucleotide-binding</keyword>
<accession>A0A3A9YMH0</accession>
<dbReference type="Proteomes" id="UP000271548">
    <property type="component" value="Unassembled WGS sequence"/>
</dbReference>
<comment type="caution">
    <text evidence="4">The sequence shown here is derived from an EMBL/GenBank/DDBJ whole genome shotgun (WGS) entry which is preliminary data.</text>
</comment>
<dbReference type="PANTHER" id="PTHR35526:SF3">
    <property type="entry name" value="ANTI-SIGMA-F FACTOR RSBW"/>
    <property type="match status" value="1"/>
</dbReference>
<dbReference type="GO" id="GO:0004674">
    <property type="term" value="F:protein serine/threonine kinase activity"/>
    <property type="evidence" value="ECO:0007669"/>
    <property type="project" value="UniProtKB-KW"/>
</dbReference>
<keyword evidence="1" id="KW-0418">Kinase</keyword>
<proteinExistence type="predicted"/>
<organism evidence="4 6">
    <name type="scientific">Micromonospora musae</name>
    <dbReference type="NCBI Taxonomy" id="1894970"/>
    <lineage>
        <taxon>Bacteria</taxon>
        <taxon>Bacillati</taxon>
        <taxon>Actinomycetota</taxon>
        <taxon>Actinomycetes</taxon>
        <taxon>Micromonosporales</taxon>
        <taxon>Micromonosporaceae</taxon>
        <taxon>Micromonospora</taxon>
    </lineage>
</organism>
<dbReference type="Gene3D" id="3.30.565.10">
    <property type="entry name" value="Histidine kinase-like ATPase, C-terminal domain"/>
    <property type="match status" value="1"/>
</dbReference>
<dbReference type="AlphaFoldDB" id="A0A3A9YMH0"/>
<keyword evidence="1" id="KW-0723">Serine/threonine-protein kinase</keyword>